<reference evidence="1" key="1">
    <citation type="submission" date="2022-06" db="EMBL/GenBank/DDBJ databases">
        <authorList>
            <person name="Legras J.-L."/>
            <person name="Devillers H."/>
            <person name="Grondin C."/>
        </authorList>
    </citation>
    <scope>NUCLEOTIDE SEQUENCE</scope>
    <source>
        <strain evidence="1">CLIB 1444</strain>
    </source>
</reference>
<evidence type="ECO:0000313" key="2">
    <source>
        <dbReference type="Proteomes" id="UP001152531"/>
    </source>
</evidence>
<keyword evidence="2" id="KW-1185">Reference proteome</keyword>
<organism evidence="1 2">
    <name type="scientific">[Candida] jaroonii</name>
    <dbReference type="NCBI Taxonomy" id="467808"/>
    <lineage>
        <taxon>Eukaryota</taxon>
        <taxon>Fungi</taxon>
        <taxon>Dikarya</taxon>
        <taxon>Ascomycota</taxon>
        <taxon>Saccharomycotina</taxon>
        <taxon>Pichiomycetes</taxon>
        <taxon>Debaryomycetaceae</taxon>
        <taxon>Yamadazyma</taxon>
    </lineage>
</organism>
<gene>
    <name evidence="1" type="ORF">CLIB1444_08S03554</name>
</gene>
<name>A0ACA9YBV4_9ASCO</name>
<evidence type="ECO:0000313" key="1">
    <source>
        <dbReference type="EMBL" id="CAH6722174.1"/>
    </source>
</evidence>
<proteinExistence type="predicted"/>
<accession>A0ACA9YBV4</accession>
<dbReference type="EMBL" id="CALSDN010000008">
    <property type="protein sequence ID" value="CAH6722174.1"/>
    <property type="molecule type" value="Genomic_DNA"/>
</dbReference>
<protein>
    <submittedName>
        <fullName evidence="1">Uncharacterized protein</fullName>
    </submittedName>
</protein>
<dbReference type="Proteomes" id="UP001152531">
    <property type="component" value="Unassembled WGS sequence"/>
</dbReference>
<sequence length="617" mass="71298">MFSASRFKKKIGLKVETDNIDDYKRGIKAKYGDNEKVSESIPSESVLISDSSKESSKEELKEKNPSSESISSTSLDEPISPRKLSNKLKFTPSHYVRNSIYSENFGLGFNNSNVKSKNKNSFTNLMNETNKVPPELSPILTLFNCHNFRHYCNGFFDIKIGEQWVGVEAKLTGNELAIWSNDEFNPKYFNLFDYNINYDLENLVIKFSNDFNENFYNLIIKLNDYQDFVKWLANFYLSNFERISLNESFTAVTLSLIGSKLSDIHTLLSKKKYPKSDWYNIRLPQVNHKWLKVFIIVNPSTSKKDGNIEIYVNDKLGKKNLVGYISSLTNIYNIFPENPNMIEYNSIMKLNGEVFINRDFEHLFDETFHEDVKVTPPPGYNGHRRTTSQSSFFSVSSSPPSTPKIKSSSRFIRTNYIYLMPNHHPGVQEIETMIRNLIPIMDCFKLYGRPKQLISDKLHKDSLLFGLPSLPHYQYLPSEEIYALLELFLKDSISENWSFDDWYKQIKTVLEYKSNNEDYRGSGNILDLYKSLELDDDDIRSIKSVPSINLPESAYPDSPTTPQRSPSGFEDRFSTPNNLDSTLNSPKSVHSFKFENFENLNNIELKSPVQSLGRFDE</sequence>
<comment type="caution">
    <text evidence="1">The sequence shown here is derived from an EMBL/GenBank/DDBJ whole genome shotgun (WGS) entry which is preliminary data.</text>
</comment>